<dbReference type="InterPro" id="IPR036259">
    <property type="entry name" value="MFS_trans_sf"/>
</dbReference>
<dbReference type="OrthoDB" id="3936150at2759"/>
<evidence type="ECO:0000256" key="3">
    <source>
        <dbReference type="ARBA" id="ARBA00022692"/>
    </source>
</evidence>
<gene>
    <name evidence="8" type="ORF">OE88DRAFT_1026414</name>
</gene>
<accession>A0A5C3NE63</accession>
<organism evidence="8 9">
    <name type="scientific">Heliocybe sulcata</name>
    <dbReference type="NCBI Taxonomy" id="5364"/>
    <lineage>
        <taxon>Eukaryota</taxon>
        <taxon>Fungi</taxon>
        <taxon>Dikarya</taxon>
        <taxon>Basidiomycota</taxon>
        <taxon>Agaricomycotina</taxon>
        <taxon>Agaricomycetes</taxon>
        <taxon>Gloeophyllales</taxon>
        <taxon>Gloeophyllaceae</taxon>
        <taxon>Heliocybe</taxon>
    </lineage>
</organism>
<feature type="transmembrane region" description="Helical" evidence="6">
    <location>
        <begin position="104"/>
        <end position="126"/>
    </location>
</feature>
<dbReference type="Pfam" id="PF00083">
    <property type="entry name" value="Sugar_tr"/>
    <property type="match status" value="1"/>
</dbReference>
<feature type="transmembrane region" description="Helical" evidence="6">
    <location>
        <begin position="345"/>
        <end position="365"/>
    </location>
</feature>
<dbReference type="EMBL" id="ML213505">
    <property type="protein sequence ID" value="TFK55265.1"/>
    <property type="molecule type" value="Genomic_DNA"/>
</dbReference>
<comment type="subcellular location">
    <subcellularLocation>
        <location evidence="1">Membrane</location>
        <topology evidence="1">Multi-pass membrane protein</topology>
    </subcellularLocation>
</comment>
<dbReference type="GO" id="GO:0022857">
    <property type="term" value="F:transmembrane transporter activity"/>
    <property type="evidence" value="ECO:0007669"/>
    <property type="project" value="InterPro"/>
</dbReference>
<protein>
    <submittedName>
        <fullName evidence="8">MFS general substrate transporter</fullName>
    </submittedName>
</protein>
<dbReference type="InterPro" id="IPR020846">
    <property type="entry name" value="MFS_dom"/>
</dbReference>
<proteinExistence type="predicted"/>
<feature type="transmembrane region" description="Helical" evidence="6">
    <location>
        <begin position="385"/>
        <end position="404"/>
    </location>
</feature>
<evidence type="ECO:0000256" key="4">
    <source>
        <dbReference type="ARBA" id="ARBA00022989"/>
    </source>
</evidence>
<feature type="transmembrane region" description="Helical" evidence="6">
    <location>
        <begin position="411"/>
        <end position="431"/>
    </location>
</feature>
<keyword evidence="5 6" id="KW-0472">Membrane</keyword>
<dbReference type="InterPro" id="IPR005828">
    <property type="entry name" value="MFS_sugar_transport-like"/>
</dbReference>
<feature type="transmembrane region" description="Helical" evidence="6">
    <location>
        <begin position="64"/>
        <end position="84"/>
    </location>
</feature>
<reference evidence="8 9" key="1">
    <citation type="journal article" date="2019" name="Nat. Ecol. Evol.">
        <title>Megaphylogeny resolves global patterns of mushroom evolution.</title>
        <authorList>
            <person name="Varga T."/>
            <person name="Krizsan K."/>
            <person name="Foldi C."/>
            <person name="Dima B."/>
            <person name="Sanchez-Garcia M."/>
            <person name="Sanchez-Ramirez S."/>
            <person name="Szollosi G.J."/>
            <person name="Szarkandi J.G."/>
            <person name="Papp V."/>
            <person name="Albert L."/>
            <person name="Andreopoulos W."/>
            <person name="Angelini C."/>
            <person name="Antonin V."/>
            <person name="Barry K.W."/>
            <person name="Bougher N.L."/>
            <person name="Buchanan P."/>
            <person name="Buyck B."/>
            <person name="Bense V."/>
            <person name="Catcheside P."/>
            <person name="Chovatia M."/>
            <person name="Cooper J."/>
            <person name="Damon W."/>
            <person name="Desjardin D."/>
            <person name="Finy P."/>
            <person name="Geml J."/>
            <person name="Haridas S."/>
            <person name="Hughes K."/>
            <person name="Justo A."/>
            <person name="Karasinski D."/>
            <person name="Kautmanova I."/>
            <person name="Kiss B."/>
            <person name="Kocsube S."/>
            <person name="Kotiranta H."/>
            <person name="LaButti K.M."/>
            <person name="Lechner B.E."/>
            <person name="Liimatainen K."/>
            <person name="Lipzen A."/>
            <person name="Lukacs Z."/>
            <person name="Mihaltcheva S."/>
            <person name="Morgado L.N."/>
            <person name="Niskanen T."/>
            <person name="Noordeloos M.E."/>
            <person name="Ohm R.A."/>
            <person name="Ortiz-Santana B."/>
            <person name="Ovrebo C."/>
            <person name="Racz N."/>
            <person name="Riley R."/>
            <person name="Savchenko A."/>
            <person name="Shiryaev A."/>
            <person name="Soop K."/>
            <person name="Spirin V."/>
            <person name="Szebenyi C."/>
            <person name="Tomsovsky M."/>
            <person name="Tulloss R.E."/>
            <person name="Uehling J."/>
            <person name="Grigoriev I.V."/>
            <person name="Vagvolgyi C."/>
            <person name="Papp T."/>
            <person name="Martin F.M."/>
            <person name="Miettinen O."/>
            <person name="Hibbett D.S."/>
            <person name="Nagy L.G."/>
        </authorList>
    </citation>
    <scope>NUCLEOTIDE SEQUENCE [LARGE SCALE GENOMIC DNA]</scope>
    <source>
        <strain evidence="8 9">OMC1185</strain>
    </source>
</reference>
<dbReference type="Gene3D" id="1.20.1250.20">
    <property type="entry name" value="MFS general substrate transporter like domains"/>
    <property type="match status" value="1"/>
</dbReference>
<evidence type="ECO:0000256" key="5">
    <source>
        <dbReference type="ARBA" id="ARBA00023136"/>
    </source>
</evidence>
<feature type="transmembrane region" description="Helical" evidence="6">
    <location>
        <begin position="500"/>
        <end position="519"/>
    </location>
</feature>
<keyword evidence="4 6" id="KW-1133">Transmembrane helix</keyword>
<evidence type="ECO:0000256" key="6">
    <source>
        <dbReference type="SAM" id="Phobius"/>
    </source>
</evidence>
<evidence type="ECO:0000256" key="1">
    <source>
        <dbReference type="ARBA" id="ARBA00004141"/>
    </source>
</evidence>
<dbReference type="AlphaFoldDB" id="A0A5C3NE63"/>
<dbReference type="PANTHER" id="PTHR23511:SF3">
    <property type="entry name" value="MAJOR FACILITATOR SUPERFAMILY (MFS) PROFILE DOMAIN-CONTAINING PROTEIN"/>
    <property type="match status" value="1"/>
</dbReference>
<feature type="transmembrane region" description="Helical" evidence="6">
    <location>
        <begin position="133"/>
        <end position="155"/>
    </location>
</feature>
<dbReference type="Proteomes" id="UP000305948">
    <property type="component" value="Unassembled WGS sequence"/>
</dbReference>
<name>A0A5C3NE63_9AGAM</name>
<evidence type="ECO:0000313" key="9">
    <source>
        <dbReference type="Proteomes" id="UP000305948"/>
    </source>
</evidence>
<keyword evidence="9" id="KW-1185">Reference proteome</keyword>
<dbReference type="PROSITE" id="PS00217">
    <property type="entry name" value="SUGAR_TRANSPORT_2"/>
    <property type="match status" value="1"/>
</dbReference>
<dbReference type="PANTHER" id="PTHR23511">
    <property type="entry name" value="SYNAPTIC VESICLE GLYCOPROTEIN 2"/>
    <property type="match status" value="1"/>
</dbReference>
<feature type="transmembrane region" description="Helical" evidence="6">
    <location>
        <begin position="246"/>
        <end position="265"/>
    </location>
</feature>
<evidence type="ECO:0000256" key="2">
    <source>
        <dbReference type="ARBA" id="ARBA00022448"/>
    </source>
</evidence>
<evidence type="ECO:0000259" key="7">
    <source>
        <dbReference type="PROSITE" id="PS50850"/>
    </source>
</evidence>
<keyword evidence="2" id="KW-0813">Transport</keyword>
<keyword evidence="3 6" id="KW-0812">Transmembrane</keyword>
<feature type="transmembrane region" description="Helical" evidence="6">
    <location>
        <begin position="191"/>
        <end position="214"/>
    </location>
</feature>
<dbReference type="InterPro" id="IPR005829">
    <property type="entry name" value="Sugar_transporter_CS"/>
</dbReference>
<dbReference type="SUPFAM" id="SSF103473">
    <property type="entry name" value="MFS general substrate transporter"/>
    <property type="match status" value="1"/>
</dbReference>
<sequence length="527" mass="57120">MEKSALSRTGSAQVQEYSAPATPLRVSRTTSKLSRTWSKGHLPVLDNKLLLVNRSLDRIGMGKYGWYIFFLCGYGYALDLMWAQAFSLIASSAQQEFGVSDDEFGNIFTAFNTGLTVGAFTWGLLVDVVGRKWAFNFTVLIASVFGLVLGAAPNWNTLCAFGAFTGFGIGGNIPIDASIVLEFIPQNRRYLLAALSVFQPLGVVVFSLIAWGLIPSFSCGSGLPSCSQVASGSSCCSKRSNMGWRYSVYTLGGITLLCFFLRFVLFDFQESPKYLLSKGRDEEAVAVVRQIAAINGTTSPLTIEDLQAVQGKEDNAANQANASRGAHLKGFFADWQMARLTLFTWLTYIFDYAAFSIAGNFLPTILRRKGADVGQSIATTYRNYIIIYAPGIVGVLLGAVAIQVPKFGRKWVMTFSATLMGVSLFLFVVISSPAANVGFNMMEYFFQSMFNAVLYGWTPEAFPSSFRGSACGVASTWGRLASIIAPIIATRLMTTSVNGVLYLAGGAALLSAASTTFLTETSRRDAM</sequence>
<dbReference type="PROSITE" id="PS50850">
    <property type="entry name" value="MFS"/>
    <property type="match status" value="1"/>
</dbReference>
<evidence type="ECO:0000313" key="8">
    <source>
        <dbReference type="EMBL" id="TFK55265.1"/>
    </source>
</evidence>
<dbReference type="GO" id="GO:0016020">
    <property type="term" value="C:membrane"/>
    <property type="evidence" value="ECO:0007669"/>
    <property type="project" value="UniProtKB-SubCell"/>
</dbReference>
<feature type="domain" description="Major facilitator superfamily (MFS) profile" evidence="7">
    <location>
        <begin position="68"/>
        <end position="523"/>
    </location>
</feature>
<dbReference type="CDD" id="cd17316">
    <property type="entry name" value="MFS_SV2_like"/>
    <property type="match status" value="1"/>
</dbReference>